<feature type="transmembrane region" description="Helical" evidence="1">
    <location>
        <begin position="12"/>
        <end position="33"/>
    </location>
</feature>
<evidence type="ECO:0000313" key="4">
    <source>
        <dbReference type="Proteomes" id="UP001596990"/>
    </source>
</evidence>
<gene>
    <name evidence="3" type="ORF">ACFQ2J_15735</name>
</gene>
<reference evidence="4" key="1">
    <citation type="journal article" date="2019" name="Int. J. Syst. Evol. Microbiol.">
        <title>The Global Catalogue of Microorganisms (GCM) 10K type strain sequencing project: providing services to taxonomists for standard genome sequencing and annotation.</title>
        <authorList>
            <consortium name="The Broad Institute Genomics Platform"/>
            <consortium name="The Broad Institute Genome Sequencing Center for Infectious Disease"/>
            <person name="Wu L."/>
            <person name="Ma J."/>
        </authorList>
    </citation>
    <scope>NUCLEOTIDE SEQUENCE [LARGE SCALE GENOMIC DNA]</scope>
    <source>
        <strain evidence="4">CCUG 56607</strain>
    </source>
</reference>
<dbReference type="RefSeq" id="WP_386062700.1">
    <property type="nucleotide sequence ID" value="NZ_JBHTKL010000006.1"/>
</dbReference>
<dbReference type="Proteomes" id="UP001596990">
    <property type="component" value="Unassembled WGS sequence"/>
</dbReference>
<sequence length="124" mass="13103">MKSRSGQSLVELALILPILLIILFGIVDFGRLFHAYLTIDHAGREAARAASVQNDDSTIIAKARASTAGLDSDQLTVTLSPGGSRPSGSEVTITLSYQIGFITPLVSSLASPLTLTDTTTMRVE</sequence>
<keyword evidence="1" id="KW-0812">Transmembrane</keyword>
<comment type="caution">
    <text evidence="3">The sequence shown here is derived from an EMBL/GenBank/DDBJ whole genome shotgun (WGS) entry which is preliminary data.</text>
</comment>
<name>A0ABW3L3I0_9BACI</name>
<organism evidence="3 4">
    <name type="scientific">Thalassobacillus hwangdonensis</name>
    <dbReference type="NCBI Taxonomy" id="546108"/>
    <lineage>
        <taxon>Bacteria</taxon>
        <taxon>Bacillati</taxon>
        <taxon>Bacillota</taxon>
        <taxon>Bacilli</taxon>
        <taxon>Bacillales</taxon>
        <taxon>Bacillaceae</taxon>
        <taxon>Thalassobacillus</taxon>
    </lineage>
</organism>
<dbReference type="Pfam" id="PF07811">
    <property type="entry name" value="TadE"/>
    <property type="match status" value="1"/>
</dbReference>
<evidence type="ECO:0000256" key="1">
    <source>
        <dbReference type="SAM" id="Phobius"/>
    </source>
</evidence>
<dbReference type="EMBL" id="JBHTKL010000006">
    <property type="protein sequence ID" value="MFD1020639.1"/>
    <property type="molecule type" value="Genomic_DNA"/>
</dbReference>
<dbReference type="InterPro" id="IPR012495">
    <property type="entry name" value="TadE-like_dom"/>
</dbReference>
<protein>
    <submittedName>
        <fullName evidence="3">TadE/TadG family type IV pilus assembly protein</fullName>
    </submittedName>
</protein>
<evidence type="ECO:0000313" key="3">
    <source>
        <dbReference type="EMBL" id="MFD1020639.1"/>
    </source>
</evidence>
<accession>A0ABW3L3I0</accession>
<keyword evidence="1" id="KW-0472">Membrane</keyword>
<proteinExistence type="predicted"/>
<keyword evidence="1" id="KW-1133">Transmembrane helix</keyword>
<keyword evidence="4" id="KW-1185">Reference proteome</keyword>
<feature type="domain" description="TadE-like" evidence="2">
    <location>
        <begin position="6"/>
        <end position="48"/>
    </location>
</feature>
<evidence type="ECO:0000259" key="2">
    <source>
        <dbReference type="Pfam" id="PF07811"/>
    </source>
</evidence>